<dbReference type="Proteomes" id="UP001193501">
    <property type="component" value="Unassembled WGS sequence"/>
</dbReference>
<evidence type="ECO:0008006" key="4">
    <source>
        <dbReference type="Google" id="ProtNLM"/>
    </source>
</evidence>
<evidence type="ECO:0000313" key="2">
    <source>
        <dbReference type="EMBL" id="NBZ88566.1"/>
    </source>
</evidence>
<comment type="caution">
    <text evidence="2">The sequence shown here is derived from an EMBL/GenBank/DDBJ whole genome shotgun (WGS) entry which is preliminary data.</text>
</comment>
<reference evidence="2" key="1">
    <citation type="submission" date="2020-01" db="EMBL/GenBank/DDBJ databases">
        <authorList>
            <person name="Chen W.-M."/>
        </authorList>
    </citation>
    <scope>NUCLEOTIDE SEQUENCE</scope>
    <source>
        <strain evidence="2">CYK-10</strain>
    </source>
</reference>
<evidence type="ECO:0000313" key="3">
    <source>
        <dbReference type="Proteomes" id="UP001193501"/>
    </source>
</evidence>
<feature type="transmembrane region" description="Helical" evidence="1">
    <location>
        <begin position="97"/>
        <end position="116"/>
    </location>
</feature>
<dbReference type="NCBIfam" id="NF038065">
    <property type="entry name" value="Pr6Pr"/>
    <property type="match status" value="1"/>
</dbReference>
<gene>
    <name evidence="2" type="ORF">GV832_13310</name>
</gene>
<sequence length="199" mass="21787">MRILSLILALLALAGLVWQFQVNALKPGLAAPGIRLWLMAKHFTHVANALAALMLIRAALGRTEPNLAASAVLATTMTGLVYAHFIAPPEPLPLPHWYPDFLLHRAVPIGMAAWWLAFAPRPPAFRPLLWVTPALAYLPYATARGALTGIWPYKFLNPTVQPLPVILLNLGAVTLAFLAMTLVIQGLSRLVRKPLFLEE</sequence>
<dbReference type="InterPro" id="IPR049713">
    <property type="entry name" value="Pr6Pr-like"/>
</dbReference>
<accession>A0AAE5BV52</accession>
<dbReference type="RefSeq" id="WP_168775385.1">
    <property type="nucleotide sequence ID" value="NZ_JAABNR010000012.1"/>
</dbReference>
<proteinExistence type="predicted"/>
<dbReference type="AlphaFoldDB" id="A0AAE5BV52"/>
<keyword evidence="1" id="KW-1133">Transmembrane helix</keyword>
<dbReference type="EMBL" id="JAABNR010000012">
    <property type="protein sequence ID" value="NBZ88566.1"/>
    <property type="molecule type" value="Genomic_DNA"/>
</dbReference>
<feature type="transmembrane region" description="Helical" evidence="1">
    <location>
        <begin position="67"/>
        <end position="85"/>
    </location>
</feature>
<feature type="transmembrane region" description="Helical" evidence="1">
    <location>
        <begin position="128"/>
        <end position="151"/>
    </location>
</feature>
<name>A0AAE5BV52_9RHOB</name>
<evidence type="ECO:0000256" key="1">
    <source>
        <dbReference type="SAM" id="Phobius"/>
    </source>
</evidence>
<keyword evidence="1" id="KW-0472">Membrane</keyword>
<feature type="transmembrane region" description="Helical" evidence="1">
    <location>
        <begin position="163"/>
        <end position="184"/>
    </location>
</feature>
<protein>
    <recommendedName>
        <fullName evidence="4">Integral membrane protein</fullName>
    </recommendedName>
</protein>
<feature type="transmembrane region" description="Helical" evidence="1">
    <location>
        <begin position="43"/>
        <end position="60"/>
    </location>
</feature>
<keyword evidence="3" id="KW-1185">Reference proteome</keyword>
<keyword evidence="1" id="KW-0812">Transmembrane</keyword>
<organism evidence="2 3">
    <name type="scientific">Stagnihabitans tardus</name>
    <dbReference type="NCBI Taxonomy" id="2699202"/>
    <lineage>
        <taxon>Bacteria</taxon>
        <taxon>Pseudomonadati</taxon>
        <taxon>Pseudomonadota</taxon>
        <taxon>Alphaproteobacteria</taxon>
        <taxon>Rhodobacterales</taxon>
        <taxon>Paracoccaceae</taxon>
        <taxon>Stagnihabitans</taxon>
    </lineage>
</organism>